<dbReference type="InterPro" id="IPR009040">
    <property type="entry name" value="Ferritin-like_diiron"/>
</dbReference>
<dbReference type="Pfam" id="PF21349">
    <property type="entry name" value="RUBY_RBDX"/>
    <property type="match status" value="1"/>
</dbReference>
<reference evidence="8 9" key="1">
    <citation type="submission" date="2017-07" db="EMBL/GenBank/DDBJ databases">
        <title>Mechanisms for carbon and nitrogen cycling indicate functional differentiation within the Candidate Phyla Radiation.</title>
        <authorList>
            <person name="Danczak R.E."/>
            <person name="Johnston M.D."/>
            <person name="Kenah C."/>
            <person name="Slattery M."/>
            <person name="Wrighton K.C."/>
            <person name="Wilkins M.J."/>
        </authorList>
    </citation>
    <scope>NUCLEOTIDE SEQUENCE [LARGE SCALE GENOMIC DNA]</scope>
    <source>
        <strain evidence="8">Licking1014_96</strain>
    </source>
</reference>
<feature type="domain" description="Ferritin-like diiron" evidence="7">
    <location>
        <begin position="1"/>
        <end position="141"/>
    </location>
</feature>
<evidence type="ECO:0000313" key="9">
    <source>
        <dbReference type="Proteomes" id="UP000318296"/>
    </source>
</evidence>
<dbReference type="SUPFAM" id="SSF47240">
    <property type="entry name" value="Ferritin-like"/>
    <property type="match status" value="1"/>
</dbReference>
<name>A0A554LF00_9BACT</name>
<dbReference type="EMBL" id="VMGH01000039">
    <property type="protein sequence ID" value="TSC91461.1"/>
    <property type="molecule type" value="Genomic_DNA"/>
</dbReference>
<evidence type="ECO:0000313" key="8">
    <source>
        <dbReference type="EMBL" id="TSC91461.1"/>
    </source>
</evidence>
<comment type="cofactor">
    <cofactor evidence="1">
        <name>Fe(3+)</name>
        <dbReference type="ChEBI" id="CHEBI:29034"/>
    </cofactor>
</comment>
<dbReference type="InterPro" id="IPR052364">
    <property type="entry name" value="Rubrerythrin"/>
</dbReference>
<dbReference type="Proteomes" id="UP000318296">
    <property type="component" value="Unassembled WGS sequence"/>
</dbReference>
<dbReference type="PANTHER" id="PTHR43865:SF1">
    <property type="entry name" value="RUBRERYTHRIN-RELATED"/>
    <property type="match status" value="1"/>
</dbReference>
<gene>
    <name evidence="8" type="ORF">CEN92_273</name>
</gene>
<dbReference type="SUPFAM" id="SSF57802">
    <property type="entry name" value="Rubredoxin-like"/>
    <property type="match status" value="1"/>
</dbReference>
<proteinExistence type="predicted"/>
<sequence length="186" mass="21889">MPETQKNLRRAFAGESMARNKYFQFGLRAKKEGYRSIERIFKETEDNERAHAERLQELMEDKPQVNLDGYTVPPVGGTKTNLKEAIAGEHYETSKMYPEFYQTALDEGEKEIAKTFKEIGEVEEHHRDRYKELLKNLEEGKMFKRNKPIRWKCLNCGYVHEGKSAPKICPACNHPQSYYEVWCKPY</sequence>
<dbReference type="InterPro" id="IPR003251">
    <property type="entry name" value="Rr_diiron-bd_dom"/>
</dbReference>
<keyword evidence="3" id="KW-0479">Metal-binding</keyword>
<evidence type="ECO:0000256" key="1">
    <source>
        <dbReference type="ARBA" id="ARBA00001965"/>
    </source>
</evidence>
<dbReference type="AlphaFoldDB" id="A0A554LF00"/>
<protein>
    <submittedName>
        <fullName evidence="8">Rubrerythrin</fullName>
    </submittedName>
</protein>
<dbReference type="CDD" id="cd01041">
    <property type="entry name" value="Rubrerythrin"/>
    <property type="match status" value="1"/>
</dbReference>
<dbReference type="InterPro" id="IPR012347">
    <property type="entry name" value="Ferritin-like"/>
</dbReference>
<dbReference type="GO" id="GO:0005506">
    <property type="term" value="F:iron ion binding"/>
    <property type="evidence" value="ECO:0007669"/>
    <property type="project" value="InterPro"/>
</dbReference>
<keyword evidence="4" id="KW-0249">Electron transport</keyword>
<keyword evidence="5" id="KW-0408">Iron</keyword>
<dbReference type="NCBIfam" id="NF045767">
    <property type="entry name" value="RuberyRbr"/>
    <property type="match status" value="1"/>
</dbReference>
<organism evidence="8 9">
    <name type="scientific">Candidatus Berkelbacteria bacterium Licking1014_96</name>
    <dbReference type="NCBI Taxonomy" id="2017149"/>
    <lineage>
        <taxon>Bacteria</taxon>
        <taxon>Candidatus Berkelbacteria</taxon>
    </lineage>
</organism>
<dbReference type="Gene3D" id="2.20.28.10">
    <property type="match status" value="1"/>
</dbReference>
<evidence type="ECO:0000259" key="6">
    <source>
        <dbReference type="PROSITE" id="PS50903"/>
    </source>
</evidence>
<dbReference type="InterPro" id="IPR009078">
    <property type="entry name" value="Ferritin-like_SF"/>
</dbReference>
<dbReference type="GO" id="GO:0016491">
    <property type="term" value="F:oxidoreductase activity"/>
    <property type="evidence" value="ECO:0007669"/>
    <property type="project" value="InterPro"/>
</dbReference>
<dbReference type="InterPro" id="IPR048574">
    <property type="entry name" value="RUBY_RBDX"/>
</dbReference>
<dbReference type="InterPro" id="IPR024934">
    <property type="entry name" value="Rubredoxin-like_dom"/>
</dbReference>
<dbReference type="PROSITE" id="PS50903">
    <property type="entry name" value="RUBREDOXIN_LIKE"/>
    <property type="match status" value="1"/>
</dbReference>
<evidence type="ECO:0000256" key="5">
    <source>
        <dbReference type="ARBA" id="ARBA00023004"/>
    </source>
</evidence>
<dbReference type="Pfam" id="PF02915">
    <property type="entry name" value="Rubrerythrin"/>
    <property type="match status" value="1"/>
</dbReference>
<feature type="domain" description="Rubredoxin-like" evidence="6">
    <location>
        <begin position="148"/>
        <end position="182"/>
    </location>
</feature>
<dbReference type="PROSITE" id="PS50905">
    <property type="entry name" value="FERRITIN_LIKE"/>
    <property type="match status" value="1"/>
</dbReference>
<keyword evidence="2" id="KW-0813">Transport</keyword>
<evidence type="ECO:0000256" key="4">
    <source>
        <dbReference type="ARBA" id="ARBA00022982"/>
    </source>
</evidence>
<dbReference type="Gene3D" id="1.20.1260.10">
    <property type="match status" value="1"/>
</dbReference>
<accession>A0A554LF00</accession>
<evidence type="ECO:0000259" key="7">
    <source>
        <dbReference type="PROSITE" id="PS50905"/>
    </source>
</evidence>
<evidence type="ECO:0000256" key="3">
    <source>
        <dbReference type="ARBA" id="ARBA00022723"/>
    </source>
</evidence>
<comment type="caution">
    <text evidence="8">The sequence shown here is derived from an EMBL/GenBank/DDBJ whole genome shotgun (WGS) entry which is preliminary data.</text>
</comment>
<evidence type="ECO:0000256" key="2">
    <source>
        <dbReference type="ARBA" id="ARBA00022448"/>
    </source>
</evidence>
<dbReference type="PANTHER" id="PTHR43865">
    <property type="entry name" value="RUBRERYTHRIN-RELATED"/>
    <property type="match status" value="1"/>
</dbReference>
<dbReference type="CDD" id="cd00729">
    <property type="entry name" value="rubredoxin_SM"/>
    <property type="match status" value="1"/>
</dbReference>